<dbReference type="Proteomes" id="UP000182334">
    <property type="component" value="Chromosome V"/>
</dbReference>
<evidence type="ECO:0000313" key="3">
    <source>
        <dbReference type="EMBL" id="SGZ55246.1"/>
    </source>
</evidence>
<dbReference type="EMBL" id="LT635760">
    <property type="protein sequence ID" value="SGZ55246.1"/>
    <property type="molecule type" value="Genomic_DNA"/>
</dbReference>
<gene>
    <name evidence="2" type="ORF">SAMEA4029009_CIC11G00000003248</name>
    <name evidence="3" type="ORF">SAMEA4029010_CIC11G00000004683</name>
</gene>
<protein>
    <submittedName>
        <fullName evidence="2">CIC11C00000003248</fullName>
    </submittedName>
    <submittedName>
        <fullName evidence="3">CIC11C00000004683</fullName>
    </submittedName>
</protein>
<dbReference type="InterPro" id="IPR001453">
    <property type="entry name" value="MoaB/Mog_dom"/>
</dbReference>
<accession>A0A1L0DSA2</accession>
<reference evidence="4 5" key="1">
    <citation type="submission" date="2016-10" db="EMBL/GenBank/DDBJ databases">
        <authorList>
            <person name="de Groot N.N."/>
        </authorList>
    </citation>
    <scope>NUCLEOTIDE SEQUENCE [LARGE SCALE GENOMIC DNA]</scope>
    <source>
        <strain evidence="3 5">CBS 141442</strain>
        <strain evidence="2 4">PYCC 4715</strain>
    </source>
</reference>
<name>A0A1L0DSA2_9ASCO</name>
<dbReference type="STRING" id="45354.A0A1L0DSA2"/>
<dbReference type="Proteomes" id="UP000182259">
    <property type="component" value="Chromosome IV"/>
</dbReference>
<dbReference type="PANTHER" id="PTHR47675:SF1">
    <property type="entry name" value="MOLYBDOPTERIN BINDING DOMAIN PROTEIN (AFU_ORTHOLOGUE AFUA_5G11210)"/>
    <property type="match status" value="1"/>
</dbReference>
<dbReference type="AlphaFoldDB" id="A0A1L0DSA2"/>
<dbReference type="SUPFAM" id="SSF53218">
    <property type="entry name" value="Molybdenum cofactor biosynthesis proteins"/>
    <property type="match status" value="1"/>
</dbReference>
<evidence type="ECO:0000313" key="4">
    <source>
        <dbReference type="Proteomes" id="UP000182259"/>
    </source>
</evidence>
<evidence type="ECO:0000313" key="5">
    <source>
        <dbReference type="Proteomes" id="UP000182334"/>
    </source>
</evidence>
<dbReference type="Pfam" id="PF00994">
    <property type="entry name" value="MoCF_biosynth"/>
    <property type="match status" value="1"/>
</dbReference>
<dbReference type="SMART" id="SM00852">
    <property type="entry name" value="MoCF_biosynth"/>
    <property type="match status" value="1"/>
</dbReference>
<evidence type="ECO:0000259" key="1">
    <source>
        <dbReference type="SMART" id="SM00852"/>
    </source>
</evidence>
<dbReference type="OrthoDB" id="448496at2759"/>
<dbReference type="Gene3D" id="3.40.980.10">
    <property type="entry name" value="MoaB/Mog-like domain"/>
    <property type="match status" value="1"/>
</dbReference>
<dbReference type="PANTHER" id="PTHR47675">
    <property type="entry name" value="MOLYBDOPTERIN BINDING DOMAIN PROTEIN (AFU_ORTHOLOGUE AFUA_5G11210)"/>
    <property type="match status" value="1"/>
</dbReference>
<sequence>MPQAVKSAGCLIIGDEVLNGKILDTNSYEFAKFCFHELAVPLKKTVVCGDDKADIIRSLQILRDENCDFIVTSGGIGSTHDDITYDALAAAFLVPCKLDQETVDRMQRLRLSYLSLLSPPQLSAFYRMATFPLSSGSVSVLKTFPDSELWVPVVAINDQVYVLPGVPELFKKLMTSLAPVIKPRVVLKEYRRYFVSTSSNESNMAPFLSSLQNRCDEKYGVQQVKVGSYPHFTWRSVTISIIGDSAVPEPDLRAIVDEVVANLGGNAQEITAEREDYITTHEPEKL</sequence>
<proteinExistence type="predicted"/>
<feature type="domain" description="MoaB/Mog" evidence="1">
    <location>
        <begin position="9"/>
        <end position="184"/>
    </location>
</feature>
<keyword evidence="5" id="KW-1185">Reference proteome</keyword>
<dbReference type="InterPro" id="IPR036425">
    <property type="entry name" value="MoaB/Mog-like_dom_sf"/>
</dbReference>
<organism evidence="3 5">
    <name type="scientific">Sungouiella intermedia</name>
    <dbReference type="NCBI Taxonomy" id="45354"/>
    <lineage>
        <taxon>Eukaryota</taxon>
        <taxon>Fungi</taxon>
        <taxon>Dikarya</taxon>
        <taxon>Ascomycota</taxon>
        <taxon>Saccharomycotina</taxon>
        <taxon>Pichiomycetes</taxon>
        <taxon>Metschnikowiaceae</taxon>
        <taxon>Sungouiella</taxon>
    </lineage>
</organism>
<dbReference type="GO" id="GO:0047884">
    <property type="term" value="F:FAD diphosphatase activity"/>
    <property type="evidence" value="ECO:0007669"/>
    <property type="project" value="TreeGrafter"/>
</dbReference>
<evidence type="ECO:0000313" key="2">
    <source>
        <dbReference type="EMBL" id="SGZ55105.1"/>
    </source>
</evidence>
<dbReference type="EMBL" id="LT635767">
    <property type="protein sequence ID" value="SGZ55105.1"/>
    <property type="molecule type" value="Genomic_DNA"/>
</dbReference>
<dbReference type="GO" id="GO:0042726">
    <property type="term" value="P:flavin-containing compound metabolic process"/>
    <property type="evidence" value="ECO:0007669"/>
    <property type="project" value="TreeGrafter"/>
</dbReference>